<evidence type="ECO:0000256" key="3">
    <source>
        <dbReference type="ARBA" id="ARBA00022553"/>
    </source>
</evidence>
<dbReference type="InterPro" id="IPR036890">
    <property type="entry name" value="HATPase_C_sf"/>
</dbReference>
<dbReference type="EMBL" id="FCOC02000004">
    <property type="protein sequence ID" value="SAL24482.1"/>
    <property type="molecule type" value="Genomic_DNA"/>
</dbReference>
<comment type="catalytic activity">
    <reaction evidence="1">
        <text>ATP + protein L-histidine = ADP + protein N-phospho-L-histidine.</text>
        <dbReference type="EC" id="2.7.13.3"/>
    </reaction>
</comment>
<dbReference type="EC" id="2.7.13.3" evidence="2"/>
<dbReference type="InterPro" id="IPR036097">
    <property type="entry name" value="HisK_dim/P_sf"/>
</dbReference>
<dbReference type="PROSITE" id="PS50109">
    <property type="entry name" value="HIS_KIN"/>
    <property type="match status" value="1"/>
</dbReference>
<organism evidence="5 6">
    <name type="scientific">Caballeronia sordidicola</name>
    <name type="common">Burkholderia sordidicola</name>
    <dbReference type="NCBI Taxonomy" id="196367"/>
    <lineage>
        <taxon>Bacteria</taxon>
        <taxon>Pseudomonadati</taxon>
        <taxon>Pseudomonadota</taxon>
        <taxon>Betaproteobacteria</taxon>
        <taxon>Burkholderiales</taxon>
        <taxon>Burkholderiaceae</taxon>
        <taxon>Caballeronia</taxon>
    </lineage>
</organism>
<keyword evidence="5" id="KW-0808">Transferase</keyword>
<keyword evidence="5" id="KW-0418">Kinase</keyword>
<dbReference type="GO" id="GO:0000155">
    <property type="term" value="F:phosphorelay sensor kinase activity"/>
    <property type="evidence" value="ECO:0007669"/>
    <property type="project" value="InterPro"/>
</dbReference>
<evidence type="ECO:0000259" key="4">
    <source>
        <dbReference type="PROSITE" id="PS50109"/>
    </source>
</evidence>
<accession>A0A158FXH1</accession>
<dbReference type="SUPFAM" id="SSF47384">
    <property type="entry name" value="Homodimeric domain of signal transducing histidine kinase"/>
    <property type="match status" value="1"/>
</dbReference>
<evidence type="ECO:0000256" key="2">
    <source>
        <dbReference type="ARBA" id="ARBA00012438"/>
    </source>
</evidence>
<sequence>MSGHLDKAGERLASINAQGFPIVTTSFSGTVETGRVARPEAPVAGMDGVLVLNAAQRCLSADTVLAHLFDRDAHAFEGHALTDIPLPKPLIAVLAEVADAALAAGSVRRARVSIEEGDAPARLRAFAILALPNTDTVTLIVSPCSPETSACQTPQKQADERTAHLRAEAALFMRDHVLGIASHDLRGPLNAIHSWGYVLERKVDAADAAAQRALGGIRSGVEQQVKLIEQTIDTTRAETRTLTLDRTIFALRPLVEHAASDARAGLATARKVTLQVESALAEEQMSGDQERLVQALWLMLAFAAEGSTAGSTVIAQARVEDGAFQVAVSFTASVKALTDPDLPHALEAFARKQATQPREAARIAWGLALCKRVAESHGGTFEHDDIADNANITLKLRVPLSGT</sequence>
<evidence type="ECO:0000313" key="5">
    <source>
        <dbReference type="EMBL" id="SAL24482.1"/>
    </source>
</evidence>
<dbReference type="PANTHER" id="PTHR43547">
    <property type="entry name" value="TWO-COMPONENT HISTIDINE KINASE"/>
    <property type="match status" value="1"/>
</dbReference>
<dbReference type="SUPFAM" id="SSF55874">
    <property type="entry name" value="ATPase domain of HSP90 chaperone/DNA topoisomerase II/histidine kinase"/>
    <property type="match status" value="1"/>
</dbReference>
<dbReference type="Proteomes" id="UP000054893">
    <property type="component" value="Unassembled WGS sequence"/>
</dbReference>
<dbReference type="CDD" id="cd00082">
    <property type="entry name" value="HisKA"/>
    <property type="match status" value="1"/>
</dbReference>
<dbReference type="PANTHER" id="PTHR43547:SF2">
    <property type="entry name" value="HYBRID SIGNAL TRANSDUCTION HISTIDINE KINASE C"/>
    <property type="match status" value="1"/>
</dbReference>
<dbReference type="AlphaFoldDB" id="A0A158FXH1"/>
<reference evidence="5 6" key="1">
    <citation type="submission" date="2016-01" db="EMBL/GenBank/DDBJ databases">
        <authorList>
            <person name="Oliw E.H."/>
        </authorList>
    </citation>
    <scope>NUCLEOTIDE SEQUENCE [LARGE SCALE GENOMIC DNA]</scope>
    <source>
        <strain evidence="5">LMG 22029</strain>
    </source>
</reference>
<evidence type="ECO:0000256" key="1">
    <source>
        <dbReference type="ARBA" id="ARBA00000085"/>
    </source>
</evidence>
<feature type="domain" description="Histidine kinase" evidence="4">
    <location>
        <begin position="180"/>
        <end position="402"/>
    </location>
</feature>
<name>A0A158FXH1_CABSO</name>
<proteinExistence type="predicted"/>
<dbReference type="SMART" id="SM00388">
    <property type="entry name" value="HisKA"/>
    <property type="match status" value="1"/>
</dbReference>
<keyword evidence="3" id="KW-0597">Phosphoprotein</keyword>
<evidence type="ECO:0000313" key="6">
    <source>
        <dbReference type="Proteomes" id="UP000054893"/>
    </source>
</evidence>
<gene>
    <name evidence="5" type="ORF">AWB64_01924</name>
</gene>
<dbReference type="Gene3D" id="3.30.565.10">
    <property type="entry name" value="Histidine kinase-like ATPase, C-terminal domain"/>
    <property type="match status" value="1"/>
</dbReference>
<dbReference type="InterPro" id="IPR005467">
    <property type="entry name" value="His_kinase_dom"/>
</dbReference>
<protein>
    <recommendedName>
        <fullName evidence="2">histidine kinase</fullName>
        <ecNumber evidence="2">2.7.13.3</ecNumber>
    </recommendedName>
</protein>
<dbReference type="InterPro" id="IPR003661">
    <property type="entry name" value="HisK_dim/P_dom"/>
</dbReference>
<dbReference type="Gene3D" id="1.10.287.130">
    <property type="match status" value="1"/>
</dbReference>